<proteinExistence type="predicted"/>
<evidence type="ECO:0000313" key="1">
    <source>
        <dbReference type="EMBL" id="KAK2141302.1"/>
    </source>
</evidence>
<dbReference type="AlphaFoldDB" id="A0AAD9IVG3"/>
<dbReference type="Proteomes" id="UP001209878">
    <property type="component" value="Unassembled WGS sequence"/>
</dbReference>
<gene>
    <name evidence="1" type="ORF">NP493_5314g00002</name>
</gene>
<organism evidence="1 2">
    <name type="scientific">Ridgeia piscesae</name>
    <name type="common">Tubeworm</name>
    <dbReference type="NCBI Taxonomy" id="27915"/>
    <lineage>
        <taxon>Eukaryota</taxon>
        <taxon>Metazoa</taxon>
        <taxon>Spiralia</taxon>
        <taxon>Lophotrochozoa</taxon>
        <taxon>Annelida</taxon>
        <taxon>Polychaeta</taxon>
        <taxon>Sedentaria</taxon>
        <taxon>Canalipalpata</taxon>
        <taxon>Sabellida</taxon>
        <taxon>Siboglinidae</taxon>
        <taxon>Ridgeia</taxon>
    </lineage>
</organism>
<accession>A0AAD9IVG3</accession>
<reference evidence="1" key="1">
    <citation type="journal article" date="2023" name="Mol. Biol. Evol.">
        <title>Third-Generation Sequencing Reveals the Adaptive Role of the Epigenome in Three Deep-Sea Polychaetes.</title>
        <authorList>
            <person name="Perez M."/>
            <person name="Aroh O."/>
            <person name="Sun Y."/>
            <person name="Lan Y."/>
            <person name="Juniper S.K."/>
            <person name="Young C.R."/>
            <person name="Angers B."/>
            <person name="Qian P.Y."/>
        </authorList>
    </citation>
    <scope>NUCLEOTIDE SEQUENCE</scope>
    <source>
        <strain evidence="1">R07B-5</strain>
    </source>
</reference>
<protein>
    <submittedName>
        <fullName evidence="1">Uncharacterized protein</fullName>
    </submittedName>
</protein>
<dbReference type="EMBL" id="JAODUO010005300">
    <property type="protein sequence ID" value="KAK2141302.1"/>
    <property type="molecule type" value="Genomic_DNA"/>
</dbReference>
<evidence type="ECO:0000313" key="2">
    <source>
        <dbReference type="Proteomes" id="UP001209878"/>
    </source>
</evidence>
<sequence>MMKRQTTATEVSFKCCFECLNKSSNLLVHSAFNSTAYISIVQLVQLVFDNWKVSIITSQSIY</sequence>
<keyword evidence="2" id="KW-1185">Reference proteome</keyword>
<comment type="caution">
    <text evidence="1">The sequence shown here is derived from an EMBL/GenBank/DDBJ whole genome shotgun (WGS) entry which is preliminary data.</text>
</comment>
<name>A0AAD9IVG3_RIDPI</name>